<keyword evidence="7 8" id="KW-0573">Peptidoglycan synthesis</keyword>
<dbReference type="EC" id="6.3.2.9" evidence="7 8"/>
<dbReference type="SUPFAM" id="SSF51984">
    <property type="entry name" value="MurCD N-terminal domain"/>
    <property type="match status" value="1"/>
</dbReference>
<dbReference type="Proteomes" id="UP000256899">
    <property type="component" value="Unassembled WGS sequence"/>
</dbReference>
<keyword evidence="6 7" id="KW-0067">ATP-binding</keyword>
<dbReference type="SUPFAM" id="SSF53623">
    <property type="entry name" value="MurD-like peptide ligases, catalytic domain"/>
    <property type="match status" value="1"/>
</dbReference>
<keyword evidence="4 7" id="KW-0436">Ligase</keyword>
<keyword evidence="7 8" id="KW-0133">Cell shape</keyword>
<feature type="binding site" evidence="7">
    <location>
        <begin position="120"/>
        <end position="126"/>
    </location>
    <ligand>
        <name>ATP</name>
        <dbReference type="ChEBI" id="CHEBI:30616"/>
    </ligand>
</feature>
<comment type="catalytic activity">
    <reaction evidence="7 8">
        <text>UDP-N-acetyl-alpha-D-muramoyl-L-alanine + D-glutamate + ATP = UDP-N-acetyl-alpha-D-muramoyl-L-alanyl-D-glutamate + ADP + phosphate + H(+)</text>
        <dbReference type="Rhea" id="RHEA:16429"/>
        <dbReference type="ChEBI" id="CHEBI:15378"/>
        <dbReference type="ChEBI" id="CHEBI:29986"/>
        <dbReference type="ChEBI" id="CHEBI:30616"/>
        <dbReference type="ChEBI" id="CHEBI:43474"/>
        <dbReference type="ChEBI" id="CHEBI:83898"/>
        <dbReference type="ChEBI" id="CHEBI:83900"/>
        <dbReference type="ChEBI" id="CHEBI:456216"/>
        <dbReference type="EC" id="6.3.2.9"/>
    </reaction>
</comment>
<dbReference type="InterPro" id="IPR013221">
    <property type="entry name" value="Mur_ligase_cen"/>
</dbReference>
<dbReference type="Pfam" id="PF08245">
    <property type="entry name" value="Mur_ligase_M"/>
    <property type="match status" value="1"/>
</dbReference>
<name>A0A3E0U7K7_9GAMM</name>
<dbReference type="RefSeq" id="WP_116017092.1">
    <property type="nucleotide sequence ID" value="NZ_QUOT01000001.1"/>
</dbReference>
<evidence type="ECO:0000256" key="6">
    <source>
        <dbReference type="ARBA" id="ARBA00022840"/>
    </source>
</evidence>
<comment type="subcellular location">
    <subcellularLocation>
        <location evidence="1 7 8">Cytoplasm</location>
    </subcellularLocation>
</comment>
<dbReference type="EMBL" id="QUOT01000001">
    <property type="protein sequence ID" value="REL31902.1"/>
    <property type="molecule type" value="Genomic_DNA"/>
</dbReference>
<dbReference type="GO" id="GO:0051301">
    <property type="term" value="P:cell division"/>
    <property type="evidence" value="ECO:0007669"/>
    <property type="project" value="UniProtKB-KW"/>
</dbReference>
<accession>A0A3E0U7K7</accession>
<dbReference type="NCBIfam" id="TIGR01087">
    <property type="entry name" value="murD"/>
    <property type="match status" value="1"/>
</dbReference>
<dbReference type="GO" id="GO:0008360">
    <property type="term" value="P:regulation of cell shape"/>
    <property type="evidence" value="ECO:0007669"/>
    <property type="project" value="UniProtKB-KW"/>
</dbReference>
<dbReference type="PANTHER" id="PTHR43692:SF1">
    <property type="entry name" value="UDP-N-ACETYLMURAMOYLALANINE--D-GLUTAMATE LIGASE"/>
    <property type="match status" value="1"/>
</dbReference>
<feature type="domain" description="Mur ligase central" evidence="10">
    <location>
        <begin position="118"/>
        <end position="296"/>
    </location>
</feature>
<dbReference type="GO" id="GO:0005737">
    <property type="term" value="C:cytoplasm"/>
    <property type="evidence" value="ECO:0007669"/>
    <property type="project" value="UniProtKB-SubCell"/>
</dbReference>
<dbReference type="InterPro" id="IPR036615">
    <property type="entry name" value="Mur_ligase_C_dom_sf"/>
</dbReference>
<keyword evidence="12" id="KW-1185">Reference proteome</keyword>
<comment type="pathway">
    <text evidence="2 7 8">Cell wall biogenesis; peptidoglycan biosynthesis.</text>
</comment>
<dbReference type="Gene3D" id="3.90.190.20">
    <property type="entry name" value="Mur ligase, C-terminal domain"/>
    <property type="match status" value="1"/>
</dbReference>
<dbReference type="SUPFAM" id="SSF53244">
    <property type="entry name" value="MurD-like peptide ligases, peptide-binding domain"/>
    <property type="match status" value="1"/>
</dbReference>
<evidence type="ECO:0000256" key="2">
    <source>
        <dbReference type="ARBA" id="ARBA00004752"/>
    </source>
</evidence>
<evidence type="ECO:0000313" key="11">
    <source>
        <dbReference type="EMBL" id="REL31902.1"/>
    </source>
</evidence>
<protein>
    <recommendedName>
        <fullName evidence="7 8">UDP-N-acetylmuramoylalanine--D-glutamate ligase</fullName>
        <ecNumber evidence="7 8">6.3.2.9</ecNumber>
    </recommendedName>
    <alternativeName>
        <fullName evidence="7">D-glutamic acid-adding enzyme</fullName>
    </alternativeName>
    <alternativeName>
        <fullName evidence="7">UDP-N-acetylmuramoyl-L-alanyl-D-glutamate synthetase</fullName>
    </alternativeName>
</protein>
<keyword evidence="3 7" id="KW-0963">Cytoplasm</keyword>
<dbReference type="GO" id="GO:0008764">
    <property type="term" value="F:UDP-N-acetylmuramoylalanine-D-glutamate ligase activity"/>
    <property type="evidence" value="ECO:0007669"/>
    <property type="project" value="UniProtKB-UniRule"/>
</dbReference>
<organism evidence="11 12">
    <name type="scientific">Thalassotalea euphylliae</name>
    <dbReference type="NCBI Taxonomy" id="1655234"/>
    <lineage>
        <taxon>Bacteria</taxon>
        <taxon>Pseudomonadati</taxon>
        <taxon>Pseudomonadota</taxon>
        <taxon>Gammaproteobacteria</taxon>
        <taxon>Alteromonadales</taxon>
        <taxon>Colwelliaceae</taxon>
        <taxon>Thalassotalea</taxon>
    </lineage>
</organism>
<evidence type="ECO:0000256" key="3">
    <source>
        <dbReference type="ARBA" id="ARBA00022490"/>
    </source>
</evidence>
<keyword evidence="7 8" id="KW-0131">Cell cycle</keyword>
<dbReference type="InterPro" id="IPR004101">
    <property type="entry name" value="Mur_ligase_C"/>
</dbReference>
<dbReference type="Gene3D" id="3.40.1190.10">
    <property type="entry name" value="Mur-like, catalytic domain"/>
    <property type="match status" value="1"/>
</dbReference>
<keyword evidence="5 7" id="KW-0547">Nucleotide-binding</keyword>
<evidence type="ECO:0000256" key="1">
    <source>
        <dbReference type="ARBA" id="ARBA00004496"/>
    </source>
</evidence>
<evidence type="ECO:0000259" key="9">
    <source>
        <dbReference type="Pfam" id="PF02875"/>
    </source>
</evidence>
<comment type="function">
    <text evidence="7 8">Cell wall formation. Catalyzes the addition of glutamate to the nucleotide precursor UDP-N-acetylmuramoyl-L-alanine (UMA).</text>
</comment>
<dbReference type="Gene3D" id="3.40.50.720">
    <property type="entry name" value="NAD(P)-binding Rossmann-like Domain"/>
    <property type="match status" value="1"/>
</dbReference>
<proteinExistence type="inferred from homology"/>
<dbReference type="GO" id="GO:0071555">
    <property type="term" value="P:cell wall organization"/>
    <property type="evidence" value="ECO:0007669"/>
    <property type="project" value="UniProtKB-KW"/>
</dbReference>
<feature type="domain" description="Mur ligase C-terminal" evidence="9">
    <location>
        <begin position="319"/>
        <end position="434"/>
    </location>
</feature>
<comment type="similarity">
    <text evidence="7">Belongs to the MurCDEF family.</text>
</comment>
<dbReference type="InterPro" id="IPR036565">
    <property type="entry name" value="Mur-like_cat_sf"/>
</dbReference>
<sequence length="466" mass="49352">MSSISLTQLADKRIVVLGLGLTGMSFVRFLTNNGLSCAVNDSRAQHPAFAEFAVNYPECQLYIGQWHREVIAQADILLVSPGVDITLPEIAENISASAQVWGDVELYARLKDTACVAVTGSNGKSTVVNLLHHIGQKLGVDTQLGGNVGVPVLDTINESPELLILELSSFQLETISSLKPLVASVLNLSDDHLDRHKTMAIYTELKQRIYHGAEFAVFNAEDSATLPTTDINACSFSQSMPISSAPAHSDLEKHFGVISHQGQAYLAKGEQPLIAAAELPIAGLHNAANCLAALAIGEQLGWEMVKMLQAIKSYRGLAHRCQPVASEDGIRWINDSKATNVGATLAALAGLAPSLAADQKLYLIAGGEGKGADFTPLAPVIAQHVAHVFALGKDQQQILALSENSTAVDSIEQAIAHCKKQARAGDVVMLSPACASIDMFANFAERGNAFAAAVANVASKSSEELS</sequence>
<dbReference type="GO" id="GO:0009252">
    <property type="term" value="P:peptidoglycan biosynthetic process"/>
    <property type="evidence" value="ECO:0007669"/>
    <property type="project" value="UniProtKB-UniRule"/>
</dbReference>
<gene>
    <name evidence="7 11" type="primary">murD</name>
    <name evidence="11" type="ORF">DXX94_14910</name>
</gene>
<dbReference type="Pfam" id="PF02875">
    <property type="entry name" value="Mur_ligase_C"/>
    <property type="match status" value="1"/>
</dbReference>
<dbReference type="Pfam" id="PF21799">
    <property type="entry name" value="MurD-like_N"/>
    <property type="match status" value="1"/>
</dbReference>
<dbReference type="GO" id="GO:0005524">
    <property type="term" value="F:ATP binding"/>
    <property type="evidence" value="ECO:0007669"/>
    <property type="project" value="UniProtKB-UniRule"/>
</dbReference>
<dbReference type="UniPathway" id="UPA00219"/>
<keyword evidence="7 8" id="KW-0132">Cell division</keyword>
<comment type="caution">
    <text evidence="11">The sequence shown here is derived from an EMBL/GenBank/DDBJ whole genome shotgun (WGS) entry which is preliminary data.</text>
</comment>
<evidence type="ECO:0000313" key="12">
    <source>
        <dbReference type="Proteomes" id="UP000256899"/>
    </source>
</evidence>
<keyword evidence="7 8" id="KW-0961">Cell wall biogenesis/degradation</keyword>
<evidence type="ECO:0000259" key="10">
    <source>
        <dbReference type="Pfam" id="PF08245"/>
    </source>
</evidence>
<dbReference type="PANTHER" id="PTHR43692">
    <property type="entry name" value="UDP-N-ACETYLMURAMOYLALANINE--D-GLUTAMATE LIGASE"/>
    <property type="match status" value="1"/>
</dbReference>
<dbReference type="AlphaFoldDB" id="A0A3E0U7K7"/>
<evidence type="ECO:0000256" key="7">
    <source>
        <dbReference type="HAMAP-Rule" id="MF_00639"/>
    </source>
</evidence>
<dbReference type="InterPro" id="IPR005762">
    <property type="entry name" value="MurD"/>
</dbReference>
<evidence type="ECO:0000256" key="8">
    <source>
        <dbReference type="RuleBase" id="RU003664"/>
    </source>
</evidence>
<reference evidence="12" key="1">
    <citation type="submission" date="2018-08" db="EMBL/GenBank/DDBJ databases">
        <title>Thalassotalea euphylliae genome.</title>
        <authorList>
            <person name="Summers S."/>
            <person name="Rice S.A."/>
            <person name="Freckelton M.L."/>
            <person name="Nedved B.T."/>
            <person name="Hadfield M.G."/>
        </authorList>
    </citation>
    <scope>NUCLEOTIDE SEQUENCE [LARGE SCALE GENOMIC DNA]</scope>
    <source>
        <strain evidence="12">H3</strain>
    </source>
</reference>
<dbReference type="HAMAP" id="MF_00639">
    <property type="entry name" value="MurD"/>
    <property type="match status" value="1"/>
</dbReference>
<evidence type="ECO:0000256" key="5">
    <source>
        <dbReference type="ARBA" id="ARBA00022741"/>
    </source>
</evidence>
<evidence type="ECO:0000256" key="4">
    <source>
        <dbReference type="ARBA" id="ARBA00022598"/>
    </source>
</evidence>